<keyword evidence="3" id="KW-0732">Signal</keyword>
<comment type="similarity">
    <text evidence="1 4">Belongs to the bacterial solute-binding protein 9 family.</text>
</comment>
<dbReference type="InterPro" id="IPR006129">
    <property type="entry name" value="AdhesinB"/>
</dbReference>
<dbReference type="Proteomes" id="UP000567293">
    <property type="component" value="Unassembled WGS sequence"/>
</dbReference>
<dbReference type="GO" id="GO:0046872">
    <property type="term" value="F:metal ion binding"/>
    <property type="evidence" value="ECO:0007669"/>
    <property type="project" value="InterPro"/>
</dbReference>
<proteinExistence type="inferred from homology"/>
<keyword evidence="6" id="KW-1185">Reference proteome</keyword>
<dbReference type="InterPro" id="IPR006127">
    <property type="entry name" value="ZnuA-like"/>
</dbReference>
<dbReference type="GO" id="GO:0030001">
    <property type="term" value="P:metal ion transport"/>
    <property type="evidence" value="ECO:0007669"/>
    <property type="project" value="InterPro"/>
</dbReference>
<dbReference type="EMBL" id="JACDQQ010002962">
    <property type="protein sequence ID" value="MBA0089376.1"/>
    <property type="molecule type" value="Genomic_DNA"/>
</dbReference>
<dbReference type="PRINTS" id="PR00690">
    <property type="entry name" value="ADHESNFAMILY"/>
</dbReference>
<name>A0A7V8NXW0_9BACT</name>
<dbReference type="SUPFAM" id="SSF53807">
    <property type="entry name" value="Helical backbone' metal receptor"/>
    <property type="match status" value="1"/>
</dbReference>
<dbReference type="GO" id="GO:0007155">
    <property type="term" value="P:cell adhesion"/>
    <property type="evidence" value="ECO:0007669"/>
    <property type="project" value="InterPro"/>
</dbReference>
<dbReference type="Pfam" id="PF01297">
    <property type="entry name" value="ZnuA"/>
    <property type="match status" value="1"/>
</dbReference>
<evidence type="ECO:0000256" key="3">
    <source>
        <dbReference type="ARBA" id="ARBA00022729"/>
    </source>
</evidence>
<dbReference type="AlphaFoldDB" id="A0A7V8NXW0"/>
<accession>A0A7V8NXW0</accession>
<evidence type="ECO:0000256" key="2">
    <source>
        <dbReference type="ARBA" id="ARBA00022448"/>
    </source>
</evidence>
<protein>
    <submittedName>
        <fullName evidence="5">Zinc ABC transporter substrate-binding protein</fullName>
    </submittedName>
</protein>
<dbReference type="Gene3D" id="3.40.50.1980">
    <property type="entry name" value="Nitrogenase molybdenum iron protein domain"/>
    <property type="match status" value="1"/>
</dbReference>
<dbReference type="PRINTS" id="PR00691">
    <property type="entry name" value="ADHESINB"/>
</dbReference>
<evidence type="ECO:0000313" key="6">
    <source>
        <dbReference type="Proteomes" id="UP000567293"/>
    </source>
</evidence>
<sequence>MRNVRLFTRLLAFVVTFALVLPIGSAPVRAESKLNIMTATTDLAALAQEIGGDKVEVESVARGYQDPHFVEAKPSFLLKLRKADLLIVVGLELEIGWLPPLITQSTNPKIQVGAPGYFDASRYARILEIPTGVVTRAEGDVHPLGNPHYWLDPE</sequence>
<dbReference type="InterPro" id="IPR050492">
    <property type="entry name" value="Bact_metal-bind_prot9"/>
</dbReference>
<gene>
    <name evidence="5" type="ORF">HRJ53_30670</name>
</gene>
<evidence type="ECO:0000256" key="1">
    <source>
        <dbReference type="ARBA" id="ARBA00011028"/>
    </source>
</evidence>
<dbReference type="PANTHER" id="PTHR42953:SF2">
    <property type="entry name" value="ADHESION PROTEIN"/>
    <property type="match status" value="1"/>
</dbReference>
<feature type="non-terminal residue" evidence="5">
    <location>
        <position position="154"/>
    </location>
</feature>
<organism evidence="5 6">
    <name type="scientific">Candidatus Acidiferrum panamense</name>
    <dbReference type="NCBI Taxonomy" id="2741543"/>
    <lineage>
        <taxon>Bacteria</taxon>
        <taxon>Pseudomonadati</taxon>
        <taxon>Acidobacteriota</taxon>
        <taxon>Terriglobia</taxon>
        <taxon>Candidatus Acidiferrales</taxon>
        <taxon>Candidatus Acidiferrum</taxon>
    </lineage>
</organism>
<reference evidence="5" key="1">
    <citation type="submission" date="2020-06" db="EMBL/GenBank/DDBJ databases">
        <title>Legume-microbial interactions unlock mineral nutrients during tropical forest succession.</title>
        <authorList>
            <person name="Epihov D.Z."/>
        </authorList>
    </citation>
    <scope>NUCLEOTIDE SEQUENCE [LARGE SCALE GENOMIC DNA]</scope>
    <source>
        <strain evidence="5">Pan2503</strain>
    </source>
</reference>
<evidence type="ECO:0000256" key="4">
    <source>
        <dbReference type="RuleBase" id="RU003512"/>
    </source>
</evidence>
<comment type="caution">
    <text evidence="5">The sequence shown here is derived from an EMBL/GenBank/DDBJ whole genome shotgun (WGS) entry which is preliminary data.</text>
</comment>
<dbReference type="PANTHER" id="PTHR42953">
    <property type="entry name" value="HIGH-AFFINITY ZINC UPTAKE SYSTEM PROTEIN ZNUA-RELATED"/>
    <property type="match status" value="1"/>
</dbReference>
<keyword evidence="2 4" id="KW-0813">Transport</keyword>
<dbReference type="InterPro" id="IPR006128">
    <property type="entry name" value="Lipoprotein_PsaA-like"/>
</dbReference>
<evidence type="ECO:0000313" key="5">
    <source>
        <dbReference type="EMBL" id="MBA0089376.1"/>
    </source>
</evidence>